<keyword evidence="2" id="KW-0560">Oxidoreductase</keyword>
<dbReference type="FunFam" id="3.40.50.720:FF:000084">
    <property type="entry name" value="Short-chain dehydrogenase reductase"/>
    <property type="match status" value="1"/>
</dbReference>
<organism evidence="3">
    <name type="scientific">marine metagenome</name>
    <dbReference type="NCBI Taxonomy" id="408172"/>
    <lineage>
        <taxon>unclassified sequences</taxon>
        <taxon>metagenomes</taxon>
        <taxon>ecological metagenomes</taxon>
    </lineage>
</organism>
<name>A0A381T3S5_9ZZZZ</name>
<dbReference type="Pfam" id="PF13561">
    <property type="entry name" value="adh_short_C2"/>
    <property type="match status" value="1"/>
</dbReference>
<dbReference type="PRINTS" id="PR00081">
    <property type="entry name" value="GDHRDH"/>
</dbReference>
<gene>
    <name evidence="3" type="ORF">METZ01_LOCUS63724</name>
</gene>
<dbReference type="InterPro" id="IPR036291">
    <property type="entry name" value="NAD(P)-bd_dom_sf"/>
</dbReference>
<reference evidence="3" key="1">
    <citation type="submission" date="2018-05" db="EMBL/GenBank/DDBJ databases">
        <authorList>
            <person name="Lanie J.A."/>
            <person name="Ng W.-L."/>
            <person name="Kazmierczak K.M."/>
            <person name="Andrzejewski T.M."/>
            <person name="Davidsen T.M."/>
            <person name="Wayne K.J."/>
            <person name="Tettelin H."/>
            <person name="Glass J.I."/>
            <person name="Rusch D."/>
            <person name="Podicherti R."/>
            <person name="Tsui H.-C.T."/>
            <person name="Winkler M.E."/>
        </authorList>
    </citation>
    <scope>NUCLEOTIDE SEQUENCE</scope>
</reference>
<evidence type="ECO:0000256" key="2">
    <source>
        <dbReference type="ARBA" id="ARBA00023002"/>
    </source>
</evidence>
<feature type="non-terminal residue" evidence="3">
    <location>
        <position position="1"/>
    </location>
</feature>
<evidence type="ECO:0000313" key="3">
    <source>
        <dbReference type="EMBL" id="SVA10870.1"/>
    </source>
</evidence>
<proteinExistence type="inferred from homology"/>
<dbReference type="AlphaFoldDB" id="A0A381T3S5"/>
<dbReference type="Gene3D" id="3.40.50.720">
    <property type="entry name" value="NAD(P)-binding Rossmann-like Domain"/>
    <property type="match status" value="1"/>
</dbReference>
<dbReference type="PANTHER" id="PTHR24321:SF8">
    <property type="entry name" value="ESTRADIOL 17-BETA-DEHYDROGENASE 8-RELATED"/>
    <property type="match status" value="1"/>
</dbReference>
<dbReference type="PROSITE" id="PS00061">
    <property type="entry name" value="ADH_SHORT"/>
    <property type="match status" value="1"/>
</dbReference>
<comment type="similarity">
    <text evidence="1">Belongs to the short-chain dehydrogenases/reductases (SDR) family.</text>
</comment>
<dbReference type="EMBL" id="UINC01003985">
    <property type="protein sequence ID" value="SVA10870.1"/>
    <property type="molecule type" value="Genomic_DNA"/>
</dbReference>
<dbReference type="PANTHER" id="PTHR24321">
    <property type="entry name" value="DEHYDROGENASES, SHORT CHAIN"/>
    <property type="match status" value="1"/>
</dbReference>
<dbReference type="SUPFAM" id="SSF51735">
    <property type="entry name" value="NAD(P)-binding Rossmann-fold domains"/>
    <property type="match status" value="1"/>
</dbReference>
<dbReference type="InterPro" id="IPR020904">
    <property type="entry name" value="Sc_DH/Rdtase_CS"/>
</dbReference>
<dbReference type="GO" id="GO:0016491">
    <property type="term" value="F:oxidoreductase activity"/>
    <property type="evidence" value="ECO:0007669"/>
    <property type="project" value="UniProtKB-KW"/>
</dbReference>
<dbReference type="InterPro" id="IPR002347">
    <property type="entry name" value="SDR_fam"/>
</dbReference>
<accession>A0A381T3S5</accession>
<protein>
    <submittedName>
        <fullName evidence="3">Uncharacterized protein</fullName>
    </submittedName>
</protein>
<sequence>VILADINEKKGLKLEKELGDATKFFKLDVSSENNWKDLKKEIDSNYNLLDILICNAGISPAPKNIEDLKLSEYMKVINTNQIGTFLGIQACIPFLKKAKSGSIITISSTAGLNGVTGLAPYASSKFAIRALTKVASLELGRYGIRINSILPGPIDTEMLRPAGDWGVDMREALSSSNPTGRIGTPTDVAEMAAFLASDVSSFCNGADFVVDGGVLAGTFSPPDTKSPWEN</sequence>
<dbReference type="PRINTS" id="PR00080">
    <property type="entry name" value="SDRFAMILY"/>
</dbReference>
<evidence type="ECO:0000256" key="1">
    <source>
        <dbReference type="ARBA" id="ARBA00006484"/>
    </source>
</evidence>